<dbReference type="InterPro" id="IPR057500">
    <property type="entry name" value="C2_DCK1_4th"/>
</dbReference>
<organism evidence="4 5">
    <name type="scientific">Lachancea fermentati</name>
    <name type="common">Zygosaccharomyces fermentati</name>
    <dbReference type="NCBI Taxonomy" id="4955"/>
    <lineage>
        <taxon>Eukaryota</taxon>
        <taxon>Fungi</taxon>
        <taxon>Dikarya</taxon>
        <taxon>Ascomycota</taxon>
        <taxon>Saccharomycotina</taxon>
        <taxon>Saccharomycetes</taxon>
        <taxon>Saccharomycetales</taxon>
        <taxon>Saccharomycetaceae</taxon>
        <taxon>Lachancea</taxon>
    </lineage>
</organism>
<dbReference type="Gene3D" id="1.25.40.410">
    <property type="match status" value="1"/>
</dbReference>
<dbReference type="PROSITE" id="PS51651">
    <property type="entry name" value="DOCKER"/>
    <property type="match status" value="1"/>
</dbReference>
<protein>
    <submittedName>
        <fullName evidence="4">LAFE_0A02850g1_1</fullName>
    </submittedName>
</protein>
<dbReference type="GO" id="GO:0005886">
    <property type="term" value="C:plasma membrane"/>
    <property type="evidence" value="ECO:0007669"/>
    <property type="project" value="TreeGrafter"/>
</dbReference>
<sequence>MATSFDWVPTNGLIHGRIVNKFLPLKKHPQLGLQNDNFSNLYPGDEVYVFEETTDQEWCRGYICWQPLPEDFISRSSSYTDKLPEQKFKVVVFPKRFVHLYYDEETSSLPFLQLPEESQFKSASSNPDLSCMYDLTGEWSRNDVLEFRSAIIKKKRPPFPFYRMLNYGVIGEMGPILALLVSHIYSMYSFGEFETAEHLAELYYRLDDIRLRLEFNLTTKQELEKLIKFSSALSYKIAKFISVKGMRNRYAFDGTTIVDSSGYGSVLCRDIETGELYEYEKITPQLLSCSSMLCALSKNFPSANFVELQMEPPANMKYDSLDRSNILVDFKDVESGPGINPNFQNLSAFMYLRTAKKVLTEPFILNMNRDDIVSVDSISAAFFNNIPPAEIDNTKIYLAVILQENIQIEIQSPDPSKGFQAPFIPFQSSRPNVITHINKGLAGGVVDITRVFTRRKGSLAGGTSHHFNIELFASYFSKRKESAKSIDGLKNGRTAYSTSKSEGNNGWGELIDRIIADSNQGIAVNPRAISLSVTVREVKRNSNSSSLLSTNMNAIQSIPTFFYDTLSPPEDRIYLTLGKVSIFNLKSSDTNVSSVSIHLSTSNEDITFRKGSNDESKSNWLFVSVKAGESVGEIIRIDGLSKMQDNETLRVSAYLNGYLMAKSKFYIKRNGTIIEYPQHSVFQLMSTSSEPLVEIEVMTEYVGKTYNVKTNVTDILALRLEADNFGQFEEKAVHLLGGLKTIPLTDLVKHFDPLLMKILELFYIAHISEGEKSSEELKVTAFTALVHFLDVVVAREDNFRHLFNDFMKKSRAENIARLSKLGPHVINYASVYFRESHTKWDYNGRSLCRVSVYLLKISLITWDHEHLNLLKSYDNFFEAVCHFFSFTKESTLVDQVTILDAFDIWISALSKHCEPKKLIEFATRLFQACHEKERITGIQKRPMTVREQRFVNAKLLLMRRLIIGPSLKKYLFESKSNDEERMKFIPNVIEWSFEPFFSYNNDNLDLSTIRLANGVLISIITYASEVMQRNLVRLLPTLCRFFILVRKFCKEKDLFKFRRTFTALFPVSHPFPEITVDSIINEEIVVEALIELATIIASVTKIAENILRDSLSFMAIIKQCSNDRYFDSVFYINQFAREDLLSIIHTVKLFLKGKFFPAKRWLSLNELFMRSSLCLLSLCKDILIEYKIPSFDVDEESFDVKLWCDFFKTTLVIGNHIPSNPTSLAEIPRKAVYNIGGDYRQTTASLLEECWDALGQKTDGSEVWLRFGVQKAGGYQRFIATGDKTIIREILEFTFQRHAEARRVGAKIVWGTIVNCWVAFKTLTPVMDLALPELCFAFQSGKFQPTDYELENYMRALLYTIHIKREDEAFGPVVMTLKMARNLLNVLSDANAIPEDAEFDDDRTAHQITIFGYLMRAKRPEEFHKLINDLYVYNMKKKDYVQAALSLELLARTYEWDPNDSLPAVVFPPLPVQSSFARREYLFKEAARNFYRGLKLEKALTVYKELAQAYEQINYDLNALAQVHGNISRLYNDLQTVNRLIPTYFKVTFVGFGFPTSIRQKSFIYEGLPFEHITSMQSRILLSHPGSRLITKQEEMDNLLVNPPMGKCIHVIAVEPQLGLSEKFINQDKKNSVNNKIRLYIENRNLNTFCGSRMLPGASSVTDLWVKEFTYETTSTFPTLMNRAEIKKVSEKTLSPIENAIKSMQFKIQDLTGLEDTCCKLIKENGDYSGAFSELSRNISGTIDAPVNGGVSQYREFFLTVDGAVVAEENQLSLLKSTFDELAVTLNKCLVLYGEMCQSHLKKTHIMLLNLYRKNFADEIERNHITVGESDEDLISRIRSNQTQATQPSLELQQDLLTPQMALMSSAASVYSSGSGHSRGSSELATTASQHSAGVNSISRNSVQSSKISLFRKPPSKMAPKADKPKTTTNSFRKPTH</sequence>
<dbReference type="STRING" id="4955.A0A1G4M6M1"/>
<name>A0A1G4M6M1_LACFM</name>
<feature type="domain" description="DOCKER" evidence="3">
    <location>
        <begin position="1414"/>
        <end position="1828"/>
    </location>
</feature>
<dbReference type="InterPro" id="IPR026791">
    <property type="entry name" value="DOCK"/>
</dbReference>
<dbReference type="CDD" id="cd11684">
    <property type="entry name" value="DHR2_DOCK"/>
    <property type="match status" value="1"/>
</dbReference>
<evidence type="ECO:0000313" key="4">
    <source>
        <dbReference type="EMBL" id="SCV99424.1"/>
    </source>
</evidence>
<evidence type="ECO:0000313" key="5">
    <source>
        <dbReference type="Proteomes" id="UP000190831"/>
    </source>
</evidence>
<gene>
    <name evidence="4" type="ORF">LAFE_0A02850G</name>
</gene>
<evidence type="ECO:0000259" key="3">
    <source>
        <dbReference type="PROSITE" id="PS51651"/>
    </source>
</evidence>
<dbReference type="InterPro" id="IPR046773">
    <property type="entry name" value="DOCKER_Lobe_C"/>
</dbReference>
<dbReference type="Pfam" id="PF20421">
    <property type="entry name" value="DHR-2_Lobe_C"/>
    <property type="match status" value="1"/>
</dbReference>
<dbReference type="OrthoDB" id="18896at2759"/>
<dbReference type="InterPro" id="IPR043162">
    <property type="entry name" value="DOCK_C_lobe_C"/>
</dbReference>
<accession>A0A1G4M6M1</accession>
<dbReference type="PANTHER" id="PTHR45653">
    <property type="entry name" value="DEDICATOR OF CYTOKINESIS"/>
    <property type="match status" value="1"/>
</dbReference>
<dbReference type="GO" id="GO:0005737">
    <property type="term" value="C:cytoplasm"/>
    <property type="evidence" value="ECO:0007669"/>
    <property type="project" value="TreeGrafter"/>
</dbReference>
<dbReference type="PANTHER" id="PTHR45653:SF10">
    <property type="entry name" value="MYOBLAST CITY, ISOFORM B"/>
    <property type="match status" value="1"/>
</dbReference>
<reference evidence="4 5" key="1">
    <citation type="submission" date="2016-03" db="EMBL/GenBank/DDBJ databases">
        <authorList>
            <person name="Devillers H."/>
        </authorList>
    </citation>
    <scope>NUCLEOTIDE SEQUENCE [LARGE SCALE GENOMIC DNA]</scope>
    <source>
        <strain evidence="4">CBS 6772</strain>
    </source>
</reference>
<keyword evidence="5" id="KW-1185">Reference proteome</keyword>
<feature type="compositionally biased region" description="Low complexity" evidence="2">
    <location>
        <begin position="1870"/>
        <end position="1882"/>
    </location>
</feature>
<dbReference type="Pfam" id="PF25338">
    <property type="entry name" value="C2_DCK_4th"/>
    <property type="match status" value="1"/>
</dbReference>
<feature type="compositionally biased region" description="Polar residues" evidence="2">
    <location>
        <begin position="1927"/>
        <end position="1937"/>
    </location>
</feature>
<dbReference type="InterPro" id="IPR027357">
    <property type="entry name" value="DOCKER_dom"/>
</dbReference>
<feature type="compositionally biased region" description="Polar residues" evidence="2">
    <location>
        <begin position="1883"/>
        <end position="1908"/>
    </location>
</feature>
<comment type="similarity">
    <text evidence="1">Belongs to the DOCK family.</text>
</comment>
<feature type="region of interest" description="Disordered" evidence="2">
    <location>
        <begin position="1870"/>
        <end position="1937"/>
    </location>
</feature>
<dbReference type="GO" id="GO:0007264">
    <property type="term" value="P:small GTPase-mediated signal transduction"/>
    <property type="evidence" value="ECO:0007669"/>
    <property type="project" value="InterPro"/>
</dbReference>
<dbReference type="Gene3D" id="1.20.58.740">
    <property type="match status" value="1"/>
</dbReference>
<dbReference type="InterPro" id="IPR043161">
    <property type="entry name" value="DOCK_C_lobe_A"/>
</dbReference>
<dbReference type="GO" id="GO:0031267">
    <property type="term" value="F:small GTPase binding"/>
    <property type="evidence" value="ECO:0007669"/>
    <property type="project" value="TreeGrafter"/>
</dbReference>
<dbReference type="GO" id="GO:0005085">
    <property type="term" value="F:guanyl-nucleotide exchange factor activity"/>
    <property type="evidence" value="ECO:0007669"/>
    <property type="project" value="InterPro"/>
</dbReference>
<dbReference type="OMA" id="KPIFFDP"/>
<proteinExistence type="inferred from homology"/>
<dbReference type="EMBL" id="LT598487">
    <property type="protein sequence ID" value="SCV99424.1"/>
    <property type="molecule type" value="Genomic_DNA"/>
</dbReference>
<dbReference type="Proteomes" id="UP000190831">
    <property type="component" value="Chromosome A"/>
</dbReference>
<evidence type="ECO:0000256" key="2">
    <source>
        <dbReference type="SAM" id="MobiDB-lite"/>
    </source>
</evidence>
<evidence type="ECO:0000256" key="1">
    <source>
        <dbReference type="PROSITE-ProRule" id="PRU00984"/>
    </source>
</evidence>